<dbReference type="Proteomes" id="UP001239111">
    <property type="component" value="Chromosome 1"/>
</dbReference>
<protein>
    <submittedName>
        <fullName evidence="1">Uncharacterized protein</fullName>
    </submittedName>
</protein>
<accession>A0ACC2PNH9</accession>
<reference evidence="1" key="1">
    <citation type="submission" date="2023-04" db="EMBL/GenBank/DDBJ databases">
        <title>A chromosome-level genome assembly of the parasitoid wasp Eretmocerus hayati.</title>
        <authorList>
            <person name="Zhong Y."/>
            <person name="Liu S."/>
            <person name="Liu Y."/>
        </authorList>
    </citation>
    <scope>NUCLEOTIDE SEQUENCE</scope>
    <source>
        <strain evidence="1">ZJU_SS_LIU_2023</strain>
    </source>
</reference>
<organism evidence="1 2">
    <name type="scientific">Eretmocerus hayati</name>
    <dbReference type="NCBI Taxonomy" id="131215"/>
    <lineage>
        <taxon>Eukaryota</taxon>
        <taxon>Metazoa</taxon>
        <taxon>Ecdysozoa</taxon>
        <taxon>Arthropoda</taxon>
        <taxon>Hexapoda</taxon>
        <taxon>Insecta</taxon>
        <taxon>Pterygota</taxon>
        <taxon>Neoptera</taxon>
        <taxon>Endopterygota</taxon>
        <taxon>Hymenoptera</taxon>
        <taxon>Apocrita</taxon>
        <taxon>Proctotrupomorpha</taxon>
        <taxon>Chalcidoidea</taxon>
        <taxon>Aphelinidae</taxon>
        <taxon>Aphelininae</taxon>
        <taxon>Eretmocerus</taxon>
    </lineage>
</organism>
<proteinExistence type="predicted"/>
<keyword evidence="2" id="KW-1185">Reference proteome</keyword>
<comment type="caution">
    <text evidence="1">The sequence shown here is derived from an EMBL/GenBank/DDBJ whole genome shotgun (WGS) entry which is preliminary data.</text>
</comment>
<gene>
    <name evidence="1" type="ORF">QAD02_020806</name>
</gene>
<name>A0ACC2PNH9_9HYME</name>
<evidence type="ECO:0000313" key="1">
    <source>
        <dbReference type="EMBL" id="KAJ8685013.1"/>
    </source>
</evidence>
<sequence length="225" mass="26189">MTTSSLCICFFQILRDFREVDKGADTNFIREWPQFVEKVMRLAGRKKDKTLTSIRSNNKEIAHQAHKNTLALISLPFLFKKIAKQTSRSKSKSSWDPEKEEVLKALIHHVEDIQNEKESLEKIYQDLLGLHVERKILLKPYVVIFGKTLSEIQSAYVVLNENHYYKTETTLQAVTLCFKAMHVSRIEFPLICNHVWQLLNKKVYCLDKPDVSQSVEKLTMDLDSC</sequence>
<dbReference type="EMBL" id="CM056741">
    <property type="protein sequence ID" value="KAJ8685013.1"/>
    <property type="molecule type" value="Genomic_DNA"/>
</dbReference>
<evidence type="ECO:0000313" key="2">
    <source>
        <dbReference type="Proteomes" id="UP001239111"/>
    </source>
</evidence>